<dbReference type="EMBL" id="UPTC01001512">
    <property type="protein sequence ID" value="VBB32047.1"/>
    <property type="molecule type" value="Genomic_DNA"/>
</dbReference>
<dbReference type="Proteomes" id="UP000276991">
    <property type="component" value="Unassembled WGS sequence"/>
</dbReference>
<feature type="compositionally biased region" description="Polar residues" evidence="1">
    <location>
        <begin position="47"/>
        <end position="57"/>
    </location>
</feature>
<protein>
    <submittedName>
        <fullName evidence="2">Uncharacterized protein</fullName>
    </submittedName>
</protein>
<dbReference type="AlphaFoldDB" id="A0A498SLV4"/>
<feature type="compositionally biased region" description="Low complexity" evidence="1">
    <location>
        <begin position="99"/>
        <end position="108"/>
    </location>
</feature>
<evidence type="ECO:0000313" key="3">
    <source>
        <dbReference type="Proteomes" id="UP000276991"/>
    </source>
</evidence>
<organism evidence="2 3">
    <name type="scientific">Acanthocheilonema viteae</name>
    <name type="common">Filarial nematode worm</name>
    <name type="synonym">Dipetalonema viteae</name>
    <dbReference type="NCBI Taxonomy" id="6277"/>
    <lineage>
        <taxon>Eukaryota</taxon>
        <taxon>Metazoa</taxon>
        <taxon>Ecdysozoa</taxon>
        <taxon>Nematoda</taxon>
        <taxon>Chromadorea</taxon>
        <taxon>Rhabditida</taxon>
        <taxon>Spirurina</taxon>
        <taxon>Spiruromorpha</taxon>
        <taxon>Filarioidea</taxon>
        <taxon>Onchocercidae</taxon>
        <taxon>Acanthocheilonema</taxon>
    </lineage>
</organism>
<feature type="region of interest" description="Disordered" evidence="1">
    <location>
        <begin position="1"/>
        <end position="122"/>
    </location>
</feature>
<dbReference type="OrthoDB" id="5854408at2759"/>
<feature type="compositionally biased region" description="Basic residues" evidence="1">
    <location>
        <begin position="79"/>
        <end position="98"/>
    </location>
</feature>
<evidence type="ECO:0000313" key="2">
    <source>
        <dbReference type="EMBL" id="VBB32047.1"/>
    </source>
</evidence>
<keyword evidence="3" id="KW-1185">Reference proteome</keyword>
<feature type="compositionally biased region" description="Polar residues" evidence="1">
    <location>
        <begin position="30"/>
        <end position="40"/>
    </location>
</feature>
<proteinExistence type="predicted"/>
<evidence type="ECO:0000256" key="1">
    <source>
        <dbReference type="SAM" id="MobiDB-lite"/>
    </source>
</evidence>
<sequence length="144" mass="16189">MSIYKMTRSARMRDDPLNSLTPKLEVSPRKSANQIKNTLFGSDRIKPSSTLSLNLGNDEQKMTQIPAKKSTVSQGTPLVKKKNLRRSSRSRSRNRYSRRSTPPRSLTSQIVKTDSVDKVLPNTVRRSVGNVVKENSVPPENHSL</sequence>
<feature type="non-terminal residue" evidence="2">
    <location>
        <position position="144"/>
    </location>
</feature>
<accession>A0A498SLV4</accession>
<name>A0A498SLV4_ACAVI</name>
<reference evidence="2 3" key="1">
    <citation type="submission" date="2018-08" db="EMBL/GenBank/DDBJ databases">
        <authorList>
            <person name="Laetsch R D."/>
            <person name="Stevens L."/>
            <person name="Kumar S."/>
            <person name="Blaxter L. M."/>
        </authorList>
    </citation>
    <scope>NUCLEOTIDE SEQUENCE [LARGE SCALE GENOMIC DNA]</scope>
</reference>
<gene>
    <name evidence="2" type="ORF">NAV_LOCUS6838</name>
</gene>